<evidence type="ECO:0000256" key="7">
    <source>
        <dbReference type="SAM" id="MobiDB-lite"/>
    </source>
</evidence>
<sequence>MARPIRRCPISRAILEEIALEGLEGITLPSLWAYLSIDLGVELPLPSDVMNRVWNFIKQNSHQLDFYELPTERATVQCESRFTHVDPDFGVPIMPDPNKFMRYKYVPIEDGDIRGSCEFYKERKKIEPAEVSDLNAESVLERWDKRFVVVASQELRFCVLTPRNKPIQRDLTLVQYCFWEAVGRSRYNGETTSGPYSLFQFCKDSSVIFYIKQKLAHFGLITHQPFHEFRGDRLVVTSLLNLPQYVPEIPRNIITLIEKIYELVKKSEQQNLPLTEFRTLVPIFARKSKFRRLVLTPFFRRIFEVKKVLTGRKSGKGKELSVLAITLRKPETPLEELIEEEVTEEEKETGISFKDAFTDNKHSFVDMPLKEEFYRAVLRHGTRGCSHTELSNYLSESHCVVRQMVKAMQRDGLIVPHVVDEGRQRIHKFVALEVITADKLAKEKGVEKPAEVVKFNSMPPTPQLDETMAVDCPQVKATVEEYIHKDKPFRITFTSRQQSRRDFIIQQLNEHGIMHTVILRNKLQETERQRGFKDEICFKSLRRMFMEMKKTDNLKAYEIRLKYQEHVRRYHYVAHPQIDQDHLLVDREVKRLKNMLLRTRQREEQKKQNKLRMLRKHAAKLTRKAPKSLETKSTMPNASIEQLPNPPKFLISRYMHEFLFYIVVELNENKEMLEIDEALLRTWKETEPSLQVNEFLQSLHAGIEVQHSYMSELNWRTFIPPLPKYADKPAGWVNFLDAIERMPLSIFNKIFRFQPTGGNVLDDYLTHPIRQHYLIRQLPMELQNQINRIYLQRICTMVLKLLNHMGLIQVGESQNFKDTMMIWVYLNRRTQILDTTPSEASFATVNTERKYEELNFNFSTFEDITMYWTHVHRICVYTKLGLLSAKHNEKSQSRRDFHFLPAVSFDDAPHYDNGEVPGDRAGAAGFAAHLFAHALRSWSWILRTNVKPVQTRTGRIPLMRNGSSKHLHLMGLRKTRLHGGHGGHVKRLPHAVAIKRNAKKKSASMRDAIDRDALKNMRTLRASWGKDEDDLLKLARAVYIYIAAPVPVLGLIVVGKICRDVIRHNLGIRNKTTQACHRRMQYIVKKGRHIPEVPTWVHMLQTNVEIQERYGENFLQQLKGVYTVREEYCDALAVHFINILHFLHQLVHNTKGKEAITALRPRFIIPDSIDEFERLYVKRMATTEEKLMKYIDPADEQDALTMLAINVLHSSLCSALDKTSYTAQAFEIFKKFSEEILQRAFHIARNGALIVANKRKNIEKLPNQLTSPAYSLSVQYQRRLFYLRIPYFVYDSLFGFFESAMDVFMQPVEEFMDLASTSSAQSAKNLELRSPNAGQLFFITEGLARNFWNCNIKFPSNILTVDAEQRQTLSSMDRILDHYHCIFDNAPETEYTKSFENEASEKQVRVKFQPANLSYKINYSPYDFISKLPTRHLHFFCALDHLNQEVEINFSRLMHKDDEHDTLRIECPFNCVLKHANYINAIERIVQEKRNILRELTEMPPQKLLNLALSGCSVTVESSNLLTLVRMLESFWREKETAYDRKDLGRVSANVKVNKTVDWHQLCCEILQFNVAEEDNDKNDEYEPTLNKEERLARAQDVFVVNLPTLQLEAKTSVFNTFTDMTTAHNGVCLSQFLAETELDRENILRKIVDESHWKYTENTFEALKPKLNKLGFNAMEQQHVEDLLRFIEARKLGVPVTDLLREFPYAQFLSRALRLLSEHYLVKRVGVATMMYIHKTHIRPWVVHTFHLKRLEREKLGPDGTVSLKRGASEAEPSAGCNAEVADSDDADGPSTSKRAKLADDARVDADDQRSSKRVPKPVKRFESASKEGMNKEKDSKSDVIVMKPHAWIRLNGTINRRVLDRWLGSILTECISRSGCMVSDICTKFPHLPPMEIMFLLEILGELKCLHLTEMKPAPVNLFSAYEDVQESIVTEFYDPEHTYVTAHADAMTRMAIFIGKKKYSTQFF</sequence>
<proteinExistence type="predicted"/>
<dbReference type="InterPro" id="IPR044210">
    <property type="entry name" value="Tfc3-like"/>
</dbReference>
<evidence type="ECO:0000256" key="6">
    <source>
        <dbReference type="SAM" id="Coils"/>
    </source>
</evidence>
<feature type="compositionally biased region" description="Basic and acidic residues" evidence="7">
    <location>
        <begin position="1821"/>
        <end position="1838"/>
    </location>
</feature>
<feature type="domain" description="B-block binding subunit of TFIIIC" evidence="8">
    <location>
        <begin position="174"/>
        <end position="247"/>
    </location>
</feature>
<dbReference type="EMBL" id="GDHF01026710">
    <property type="protein sequence ID" value="JAI25604.1"/>
    <property type="molecule type" value="Transcribed_RNA"/>
</dbReference>
<evidence type="ECO:0000256" key="5">
    <source>
        <dbReference type="ARBA" id="ARBA00023242"/>
    </source>
</evidence>
<reference evidence="11" key="1">
    <citation type="submission" date="2015-06" db="EMBL/GenBank/DDBJ databases">
        <authorList>
            <person name="Hoefler B.C."/>
            <person name="Straight P.D."/>
        </authorList>
    </citation>
    <scope>NUCLEOTIDE SEQUENCE</scope>
</reference>
<dbReference type="GO" id="GO:0000127">
    <property type="term" value="C:transcription factor TFIIIC complex"/>
    <property type="evidence" value="ECO:0007669"/>
    <property type="project" value="InterPro"/>
</dbReference>
<evidence type="ECO:0000256" key="1">
    <source>
        <dbReference type="ARBA" id="ARBA00004123"/>
    </source>
</evidence>
<protein>
    <submittedName>
        <fullName evidence="11">General transcription factor 3C polypeptide 1</fullName>
    </submittedName>
</protein>
<dbReference type="Pfam" id="PF04182">
    <property type="entry name" value="B-block_TFIIIC"/>
    <property type="match status" value="1"/>
</dbReference>
<dbReference type="GeneID" id="108975888"/>
<evidence type="ECO:0000313" key="10">
    <source>
        <dbReference type="EMBL" id="JAI25604.1"/>
    </source>
</evidence>
<evidence type="ECO:0000259" key="9">
    <source>
        <dbReference type="Pfam" id="PF24101"/>
    </source>
</evidence>
<keyword evidence="2" id="KW-0597">Phosphoprotein</keyword>
<dbReference type="GO" id="GO:0005634">
    <property type="term" value="C:nucleus"/>
    <property type="evidence" value="ECO:0007669"/>
    <property type="project" value="UniProtKB-SubCell"/>
</dbReference>
<comment type="subcellular location">
    <subcellularLocation>
        <location evidence="1">Nucleus</location>
    </subcellularLocation>
</comment>
<dbReference type="GO" id="GO:0006384">
    <property type="term" value="P:transcription initiation at RNA polymerase III promoter"/>
    <property type="evidence" value="ECO:0007669"/>
    <property type="project" value="InterPro"/>
</dbReference>
<accession>A0A0K8W8B0</accession>
<dbReference type="InterPro" id="IPR056467">
    <property type="entry name" value="eWH_GTF3C1"/>
</dbReference>
<evidence type="ECO:0000259" key="8">
    <source>
        <dbReference type="Pfam" id="PF04182"/>
    </source>
</evidence>
<dbReference type="PANTHER" id="PTHR15180:SF1">
    <property type="entry name" value="GENERAL TRANSCRIPTION FACTOR 3C POLYPEPTIDE 1"/>
    <property type="match status" value="1"/>
</dbReference>
<organism evidence="11">
    <name type="scientific">Bactrocera latifrons</name>
    <name type="common">Malaysian fruit fly</name>
    <name type="synonym">Chaetodacus latifrons</name>
    <dbReference type="NCBI Taxonomy" id="174628"/>
    <lineage>
        <taxon>Eukaryota</taxon>
        <taxon>Metazoa</taxon>
        <taxon>Ecdysozoa</taxon>
        <taxon>Arthropoda</taxon>
        <taxon>Hexapoda</taxon>
        <taxon>Insecta</taxon>
        <taxon>Pterygota</taxon>
        <taxon>Neoptera</taxon>
        <taxon>Endopterygota</taxon>
        <taxon>Diptera</taxon>
        <taxon>Brachycera</taxon>
        <taxon>Muscomorpha</taxon>
        <taxon>Tephritoidea</taxon>
        <taxon>Tephritidae</taxon>
        <taxon>Bactrocera</taxon>
        <taxon>Bactrocera</taxon>
    </lineage>
</organism>
<evidence type="ECO:0000256" key="3">
    <source>
        <dbReference type="ARBA" id="ARBA00023125"/>
    </source>
</evidence>
<evidence type="ECO:0000313" key="11">
    <source>
        <dbReference type="EMBL" id="JAI47249.1"/>
    </source>
</evidence>
<gene>
    <name evidence="11" type="primary">Gtf3c1_2</name>
    <name evidence="10" type="synonym">Gtf3c1_3</name>
    <name evidence="10" type="ORF">c0_g1_i2</name>
    <name evidence="11" type="ORF">c0_g1_i3</name>
</gene>
<dbReference type="OrthoDB" id="68020at2759"/>
<evidence type="ECO:0000256" key="4">
    <source>
        <dbReference type="ARBA" id="ARBA00023163"/>
    </source>
</evidence>
<feature type="compositionally biased region" description="Basic and acidic residues" evidence="7">
    <location>
        <begin position="1798"/>
        <end position="1812"/>
    </location>
</feature>
<keyword evidence="5" id="KW-0539">Nucleus</keyword>
<dbReference type="EMBL" id="GDHF01005065">
    <property type="protein sequence ID" value="JAI47249.1"/>
    <property type="molecule type" value="Transcribed_RNA"/>
</dbReference>
<feature type="coiled-coil region" evidence="6">
    <location>
        <begin position="589"/>
        <end position="624"/>
    </location>
</feature>
<dbReference type="PANTHER" id="PTHR15180">
    <property type="entry name" value="GENERAL TRANSCRIPTION FACTOR 3C POLYPEPTIDE 1"/>
    <property type="match status" value="1"/>
</dbReference>
<dbReference type="InterPro" id="IPR007309">
    <property type="entry name" value="TFIIIC_Bblock-bd"/>
</dbReference>
<feature type="region of interest" description="Disordered" evidence="7">
    <location>
        <begin position="1760"/>
        <end position="1838"/>
    </location>
</feature>
<dbReference type="GO" id="GO:0042791">
    <property type="term" value="P:5S class rRNA transcription by RNA polymerase III"/>
    <property type="evidence" value="ECO:0007669"/>
    <property type="project" value="TreeGrafter"/>
</dbReference>
<dbReference type="GO" id="GO:0003677">
    <property type="term" value="F:DNA binding"/>
    <property type="evidence" value="ECO:0007669"/>
    <property type="project" value="UniProtKB-KW"/>
</dbReference>
<feature type="domain" description="GTF3C1 extended winged-helix" evidence="9">
    <location>
        <begin position="493"/>
        <end position="593"/>
    </location>
</feature>
<keyword evidence="4" id="KW-0804">Transcription</keyword>
<name>A0A0K8W8B0_BACLA</name>
<keyword evidence="3" id="KW-0238">DNA-binding</keyword>
<keyword evidence="6" id="KW-0175">Coiled coil</keyword>
<evidence type="ECO:0000256" key="2">
    <source>
        <dbReference type="ARBA" id="ARBA00022553"/>
    </source>
</evidence>
<dbReference type="Pfam" id="PF24101">
    <property type="entry name" value="WHD_GTF3C1"/>
    <property type="match status" value="1"/>
</dbReference>